<feature type="region of interest" description="Disordered" evidence="6">
    <location>
        <begin position="370"/>
        <end position="426"/>
    </location>
</feature>
<accession>A0A6A6WTQ6</accession>
<feature type="compositionally biased region" description="Polar residues" evidence="6">
    <location>
        <begin position="376"/>
        <end position="394"/>
    </location>
</feature>
<keyword evidence="10" id="KW-1185">Reference proteome</keyword>
<proteinExistence type="inferred from homology"/>
<name>A0A6A6WTQ6_9PLEO</name>
<keyword evidence="2 7" id="KW-0812">Transmembrane</keyword>
<feature type="transmembrane region" description="Helical" evidence="7">
    <location>
        <begin position="119"/>
        <end position="142"/>
    </location>
</feature>
<feature type="transmembrane region" description="Helical" evidence="7">
    <location>
        <begin position="12"/>
        <end position="30"/>
    </location>
</feature>
<gene>
    <name evidence="9" type="ORF">K505DRAFT_379663</name>
</gene>
<keyword evidence="3 7" id="KW-1133">Transmembrane helix</keyword>
<dbReference type="PANTHER" id="PTHR33048:SF47">
    <property type="entry name" value="INTEGRAL MEMBRANE PROTEIN-RELATED"/>
    <property type="match status" value="1"/>
</dbReference>
<dbReference type="InterPro" id="IPR049326">
    <property type="entry name" value="Rhodopsin_dom_fungi"/>
</dbReference>
<evidence type="ECO:0000256" key="7">
    <source>
        <dbReference type="SAM" id="Phobius"/>
    </source>
</evidence>
<dbReference type="Pfam" id="PF20684">
    <property type="entry name" value="Fung_rhodopsin"/>
    <property type="match status" value="1"/>
</dbReference>
<comment type="subcellular location">
    <subcellularLocation>
        <location evidence="1">Membrane</location>
        <topology evidence="1">Multi-pass membrane protein</topology>
    </subcellularLocation>
</comment>
<feature type="transmembrane region" description="Helical" evidence="7">
    <location>
        <begin position="42"/>
        <end position="60"/>
    </location>
</feature>
<evidence type="ECO:0000256" key="4">
    <source>
        <dbReference type="ARBA" id="ARBA00023136"/>
    </source>
</evidence>
<comment type="similarity">
    <text evidence="5">Belongs to the SAT4 family.</text>
</comment>
<evidence type="ECO:0000259" key="8">
    <source>
        <dbReference type="Pfam" id="PF20684"/>
    </source>
</evidence>
<dbReference type="GO" id="GO:0016020">
    <property type="term" value="C:membrane"/>
    <property type="evidence" value="ECO:0007669"/>
    <property type="project" value="UniProtKB-SubCell"/>
</dbReference>
<dbReference type="PANTHER" id="PTHR33048">
    <property type="entry name" value="PTH11-LIKE INTEGRAL MEMBRANE PROTEIN (AFU_ORTHOLOGUE AFUA_5G11245)"/>
    <property type="match status" value="1"/>
</dbReference>
<dbReference type="AlphaFoldDB" id="A0A6A6WTQ6"/>
<dbReference type="OrthoDB" id="444631at2759"/>
<keyword evidence="4 7" id="KW-0472">Membrane</keyword>
<feature type="transmembrane region" description="Helical" evidence="7">
    <location>
        <begin position="162"/>
        <end position="188"/>
    </location>
</feature>
<evidence type="ECO:0000313" key="10">
    <source>
        <dbReference type="Proteomes" id="UP000799757"/>
    </source>
</evidence>
<evidence type="ECO:0000313" key="9">
    <source>
        <dbReference type="EMBL" id="KAF2787333.1"/>
    </source>
</evidence>
<reference evidence="9" key="1">
    <citation type="journal article" date="2020" name="Stud. Mycol.">
        <title>101 Dothideomycetes genomes: a test case for predicting lifestyles and emergence of pathogens.</title>
        <authorList>
            <person name="Haridas S."/>
            <person name="Albert R."/>
            <person name="Binder M."/>
            <person name="Bloem J."/>
            <person name="Labutti K."/>
            <person name="Salamov A."/>
            <person name="Andreopoulos B."/>
            <person name="Baker S."/>
            <person name="Barry K."/>
            <person name="Bills G."/>
            <person name="Bluhm B."/>
            <person name="Cannon C."/>
            <person name="Castanera R."/>
            <person name="Culley D."/>
            <person name="Daum C."/>
            <person name="Ezra D."/>
            <person name="Gonzalez J."/>
            <person name="Henrissat B."/>
            <person name="Kuo A."/>
            <person name="Liang C."/>
            <person name="Lipzen A."/>
            <person name="Lutzoni F."/>
            <person name="Magnuson J."/>
            <person name="Mondo S."/>
            <person name="Nolan M."/>
            <person name="Ohm R."/>
            <person name="Pangilinan J."/>
            <person name="Park H.-J."/>
            <person name="Ramirez L."/>
            <person name="Alfaro M."/>
            <person name="Sun H."/>
            <person name="Tritt A."/>
            <person name="Yoshinaga Y."/>
            <person name="Zwiers L.-H."/>
            <person name="Turgeon B."/>
            <person name="Goodwin S."/>
            <person name="Spatafora J."/>
            <person name="Crous P."/>
            <person name="Grigoriev I."/>
        </authorList>
    </citation>
    <scope>NUCLEOTIDE SEQUENCE</scope>
    <source>
        <strain evidence="9">CBS 109.77</strain>
    </source>
</reference>
<evidence type="ECO:0000256" key="5">
    <source>
        <dbReference type="ARBA" id="ARBA00038359"/>
    </source>
</evidence>
<dbReference type="InterPro" id="IPR052337">
    <property type="entry name" value="SAT4-like"/>
</dbReference>
<evidence type="ECO:0000256" key="3">
    <source>
        <dbReference type="ARBA" id="ARBA00022989"/>
    </source>
</evidence>
<feature type="transmembrane region" description="Helical" evidence="7">
    <location>
        <begin position="91"/>
        <end position="112"/>
    </location>
</feature>
<dbReference type="EMBL" id="MU002331">
    <property type="protein sequence ID" value="KAF2787333.1"/>
    <property type="molecule type" value="Genomic_DNA"/>
</dbReference>
<feature type="domain" description="Rhodopsin" evidence="8">
    <location>
        <begin position="26"/>
        <end position="263"/>
    </location>
</feature>
<dbReference type="Proteomes" id="UP000799757">
    <property type="component" value="Unassembled WGS sequence"/>
</dbReference>
<organism evidence="9 10">
    <name type="scientific">Melanomma pulvis-pyrius CBS 109.77</name>
    <dbReference type="NCBI Taxonomy" id="1314802"/>
    <lineage>
        <taxon>Eukaryota</taxon>
        <taxon>Fungi</taxon>
        <taxon>Dikarya</taxon>
        <taxon>Ascomycota</taxon>
        <taxon>Pezizomycotina</taxon>
        <taxon>Dothideomycetes</taxon>
        <taxon>Pleosporomycetidae</taxon>
        <taxon>Pleosporales</taxon>
        <taxon>Melanommataceae</taxon>
        <taxon>Melanomma</taxon>
    </lineage>
</organism>
<protein>
    <recommendedName>
        <fullName evidence="8">Rhodopsin domain-containing protein</fullName>
    </recommendedName>
</protein>
<sequence length="426" mass="47035">MASPAGNRVNAITLGFTVIAGATVFLRLFTRLALVRKPGFEDGCIAFALALSIGLAVAIGEQARNGMGMHIVELTDKQMINSQKAFWASVWMYNLSLTVTKISILVQYLRLFPTRRFRIVCYVVLGIVTAYGVWTLFGNIFICTPVEFFWNKSLPNGSCLNQFTVWFTNAGVNIVQDFVILVLPMPVLRSLSIPKGQKRALMVVFALGGFVCLISIVRLQSLVRISNSLDPTFDNPPAATFSAVEANVGIICACLPYMRPLLSTMFPTYFPETASRYVRPDDEERTSHIRQPSASIQPFTPTVANIQSHSRTSSKSSVSLYTNESEMGNIYRPHSTRTATFVKGHARQVTIGSSVGSERMLPFTRNSVIAPRKPDSTFTFGSLEQAGRQGSLSSPRTPRRHQPPPTPVVQKPLPITPFPVARPENR</sequence>
<feature type="transmembrane region" description="Helical" evidence="7">
    <location>
        <begin position="200"/>
        <end position="219"/>
    </location>
</feature>
<evidence type="ECO:0000256" key="6">
    <source>
        <dbReference type="SAM" id="MobiDB-lite"/>
    </source>
</evidence>
<evidence type="ECO:0000256" key="2">
    <source>
        <dbReference type="ARBA" id="ARBA00022692"/>
    </source>
</evidence>
<evidence type="ECO:0000256" key="1">
    <source>
        <dbReference type="ARBA" id="ARBA00004141"/>
    </source>
</evidence>